<dbReference type="Proteomes" id="UP000051256">
    <property type="component" value="Unassembled WGS sequence"/>
</dbReference>
<organism evidence="3 4">
    <name type="scientific">Lentilactobacillus senioris DSM 24302 = JCM 17472</name>
    <dbReference type="NCBI Taxonomy" id="1423802"/>
    <lineage>
        <taxon>Bacteria</taxon>
        <taxon>Bacillati</taxon>
        <taxon>Bacillota</taxon>
        <taxon>Bacilli</taxon>
        <taxon>Lactobacillales</taxon>
        <taxon>Lactobacillaceae</taxon>
        <taxon>Lentilactobacillus</taxon>
    </lineage>
</organism>
<dbReference type="Pfam" id="PF21948">
    <property type="entry name" value="LplA-B_cat"/>
    <property type="match status" value="1"/>
</dbReference>
<dbReference type="EMBL" id="AYZR01000009">
    <property type="protein sequence ID" value="KRM93299.1"/>
    <property type="molecule type" value="Genomic_DNA"/>
</dbReference>
<dbReference type="PANTHER" id="PTHR12561">
    <property type="entry name" value="LIPOATE-PROTEIN LIGASE"/>
    <property type="match status" value="1"/>
</dbReference>
<dbReference type="GO" id="GO:0005737">
    <property type="term" value="C:cytoplasm"/>
    <property type="evidence" value="ECO:0007669"/>
    <property type="project" value="TreeGrafter"/>
</dbReference>
<dbReference type="PANTHER" id="PTHR12561:SF3">
    <property type="entry name" value="LIPOYLTRANSFERASE 1, MITOCHONDRIAL"/>
    <property type="match status" value="1"/>
</dbReference>
<dbReference type="InterPro" id="IPR004143">
    <property type="entry name" value="BPL_LPL_catalytic"/>
</dbReference>
<comment type="pathway">
    <text evidence="1">Protein modification; protein lipoylation via exogenous pathway; protein N(6)-(lipoyl)lysine from lipoate: step 2/2.</text>
</comment>
<dbReference type="InterPro" id="IPR045864">
    <property type="entry name" value="aa-tRNA-synth_II/BPL/LPL"/>
</dbReference>
<evidence type="ECO:0000313" key="4">
    <source>
        <dbReference type="Proteomes" id="UP000051256"/>
    </source>
</evidence>
<name>A0A0R2D164_9LACO</name>
<dbReference type="PROSITE" id="PS51733">
    <property type="entry name" value="BPL_LPL_CATALYTIC"/>
    <property type="match status" value="1"/>
</dbReference>
<evidence type="ECO:0000259" key="2">
    <source>
        <dbReference type="PROSITE" id="PS51733"/>
    </source>
</evidence>
<comment type="caution">
    <text evidence="3">The sequence shown here is derived from an EMBL/GenBank/DDBJ whole genome shotgun (WGS) entry which is preliminary data.</text>
</comment>
<dbReference type="GO" id="GO:0017118">
    <property type="term" value="F:lipoyltransferase activity"/>
    <property type="evidence" value="ECO:0007669"/>
    <property type="project" value="TreeGrafter"/>
</dbReference>
<feature type="domain" description="BPL/LPL catalytic" evidence="2">
    <location>
        <begin position="31"/>
        <end position="220"/>
    </location>
</feature>
<dbReference type="CDD" id="cd16443">
    <property type="entry name" value="LplA"/>
    <property type="match status" value="1"/>
</dbReference>
<evidence type="ECO:0000256" key="1">
    <source>
        <dbReference type="ARBA" id="ARBA00005085"/>
    </source>
</evidence>
<keyword evidence="3" id="KW-0808">Transferase</keyword>
<dbReference type="SUPFAM" id="SSF55681">
    <property type="entry name" value="Class II aaRS and biotin synthetases"/>
    <property type="match status" value="1"/>
</dbReference>
<evidence type="ECO:0000313" key="3">
    <source>
        <dbReference type="EMBL" id="KRM93299.1"/>
    </source>
</evidence>
<dbReference type="NCBIfam" id="TIGR00545">
    <property type="entry name" value="lipoyltrans"/>
    <property type="match status" value="1"/>
</dbReference>
<dbReference type="RefSeq" id="WP_056978783.1">
    <property type="nucleotide sequence ID" value="NZ_AYZR01000009.1"/>
</dbReference>
<dbReference type="InterPro" id="IPR004562">
    <property type="entry name" value="LipoylTrfase_LipoateP_Ligase"/>
</dbReference>
<dbReference type="PATRIC" id="fig|1423802.4.peg.978"/>
<dbReference type="STRING" id="1423802.FC56_GL000965"/>
<sequence>MYLVDIKRNGKPVYDARVNQSIDNYLVNDLKLPGRGFMLYINRPSVIIGKNQNVWAEVDTDYLHENDIELVRRTSGGGAVYHDLGNLVFENILVDDTSHFNDYSYFAEPVLKALQKLGLDVSMKENSSDLILDGKKFSGMTMFKNGNNLAAGGTVMYDLNVDAAKHVLTEDPAEKDKKLGVASKRSQIINLKDFLPNDMTIEDLREAILKEVFDVDSVDDIETYEFNSQDWDIIDKRLADEYGTDEWNFGRNPGYDRYFDSDLANGKMGINFSIDTGFFTRFKFNPFFKVEGDLHAVEESLVGGAANEEGIKAAVSVGHLKNISESELTDFIVRSLQDNQGLIS</sequence>
<keyword evidence="4" id="KW-1185">Reference proteome</keyword>
<dbReference type="AlphaFoldDB" id="A0A0R2D164"/>
<dbReference type="UniPathway" id="UPA00537">
    <property type="reaction ID" value="UER00595"/>
</dbReference>
<gene>
    <name evidence="3" type="ORF">FC56_GL000965</name>
</gene>
<accession>A0A0R2D164</accession>
<keyword evidence="3" id="KW-0436">Ligase</keyword>
<dbReference type="Gene3D" id="3.30.930.10">
    <property type="entry name" value="Bira Bifunctional Protein, Domain 2"/>
    <property type="match status" value="1"/>
</dbReference>
<reference evidence="3 4" key="1">
    <citation type="journal article" date="2015" name="Genome Announc.">
        <title>Expanding the biotechnology potential of lactobacilli through comparative genomics of 213 strains and associated genera.</title>
        <authorList>
            <person name="Sun Z."/>
            <person name="Harris H.M."/>
            <person name="McCann A."/>
            <person name="Guo C."/>
            <person name="Argimon S."/>
            <person name="Zhang W."/>
            <person name="Yang X."/>
            <person name="Jeffery I.B."/>
            <person name="Cooney J.C."/>
            <person name="Kagawa T.F."/>
            <person name="Liu W."/>
            <person name="Song Y."/>
            <person name="Salvetti E."/>
            <person name="Wrobel A."/>
            <person name="Rasinkangas P."/>
            <person name="Parkhill J."/>
            <person name="Rea M.C."/>
            <person name="O'Sullivan O."/>
            <person name="Ritari J."/>
            <person name="Douillard F.P."/>
            <person name="Paul Ross R."/>
            <person name="Yang R."/>
            <person name="Briner A.E."/>
            <person name="Felis G.E."/>
            <person name="de Vos W.M."/>
            <person name="Barrangou R."/>
            <person name="Klaenhammer T.R."/>
            <person name="Caufield P.W."/>
            <person name="Cui Y."/>
            <person name="Zhang H."/>
            <person name="O'Toole P.W."/>
        </authorList>
    </citation>
    <scope>NUCLEOTIDE SEQUENCE [LARGE SCALE GENOMIC DNA]</scope>
    <source>
        <strain evidence="3 4">DSM 24302</strain>
    </source>
</reference>
<protein>
    <submittedName>
        <fullName evidence="3">Lipoyltransferase and lipoate-protein ligase</fullName>
    </submittedName>
</protein>
<dbReference type="GO" id="GO:0016979">
    <property type="term" value="F:lipoate-protein ligase activity"/>
    <property type="evidence" value="ECO:0007669"/>
    <property type="project" value="TreeGrafter"/>
</dbReference>
<proteinExistence type="predicted"/>
<dbReference type="GO" id="GO:0009249">
    <property type="term" value="P:protein lipoylation"/>
    <property type="evidence" value="ECO:0007669"/>
    <property type="project" value="InterPro"/>
</dbReference>